<dbReference type="Gene3D" id="2.40.170.20">
    <property type="entry name" value="TonB-dependent receptor, beta-barrel domain"/>
    <property type="match status" value="1"/>
</dbReference>
<keyword evidence="9 16" id="KW-0675">Receptor</keyword>
<evidence type="ECO:0000256" key="1">
    <source>
        <dbReference type="ARBA" id="ARBA00004571"/>
    </source>
</evidence>
<evidence type="ECO:0000313" key="16">
    <source>
        <dbReference type="EMBL" id="UTW03322.1"/>
    </source>
</evidence>
<evidence type="ECO:0000256" key="6">
    <source>
        <dbReference type="ARBA" id="ARBA00022729"/>
    </source>
</evidence>
<dbReference type="Proteomes" id="UP001059950">
    <property type="component" value="Chromosome"/>
</dbReference>
<dbReference type="InterPro" id="IPR036942">
    <property type="entry name" value="Beta-barrel_TonB_sf"/>
</dbReference>
<feature type="domain" description="TonB-dependent receptor plug" evidence="15">
    <location>
        <begin position="53"/>
        <end position="160"/>
    </location>
</feature>
<evidence type="ECO:0000256" key="11">
    <source>
        <dbReference type="PROSITE-ProRule" id="PRU01360"/>
    </source>
</evidence>
<proteinExistence type="inferred from homology"/>
<evidence type="ECO:0000259" key="14">
    <source>
        <dbReference type="Pfam" id="PF00593"/>
    </source>
</evidence>
<sequence>MSRNSAVPLLIYSVLFTSATASAAQQDFSDLTLKELVAMDVFTSASLVPTQINKAPGTVYTFSRDDFNRYGVRRLDDLLQFVPGLQLNQYRKRHRSIWARGVLNRYNDKMVLLVDGVRVRQLYYNHFSLGDNLPLEYIETVEVILGPASSLYGANAFAGIISVTTRSFSNTEQLEAGLEAGSNRRGKGTALYNSKDLQLFASYLEQDAPFSSDRKSFIGGDSLQPLNEDYSNIHIKARPLPQLTLQLDYNRNKTPFLFIPSTQDAYIDSDYLNLSAHYEIGSIDEGQLKSSIYYQKDNTREYELEQLTQSLGYEEHQNATMAGASLTLLKQFDQHTLTGGLDWRYEKAERSDYTRNYHFASGFLPTPETGNLLSQPDITNNDYAAFVQDIWQIRPDLSLTIGGRYDYFEQFGGYFNHRTALVYTPDNQQTWKLQHGTAIRTPGFREYLKVLEGTSFIPPQVEAERIAMTELGYLYQWDEASLNINLFRSQIDDFIQEMPTPGPDSSDEYFANSDSVYRMRGAELLLNLRPTQKLNTRLGISYLETDADAGAQPYLASWSGSLQSDYQLSQNHLLGASLIYSSSRTDTNNWNDAADSFTTVNLFGSGRLTRELNYAFGVDNLFDKRVMDPAADFGKLHNNERSEREFWIRLQWNHDLL</sequence>
<dbReference type="EMBL" id="CP073344">
    <property type="protein sequence ID" value="UTW03322.1"/>
    <property type="molecule type" value="Genomic_DNA"/>
</dbReference>
<dbReference type="InterPro" id="IPR012910">
    <property type="entry name" value="Plug_dom"/>
</dbReference>
<dbReference type="Pfam" id="PF00593">
    <property type="entry name" value="TonB_dep_Rec_b-barrel"/>
    <property type="match status" value="1"/>
</dbReference>
<keyword evidence="6 13" id="KW-0732">Signal</keyword>
<dbReference type="PANTHER" id="PTHR30069:SF29">
    <property type="entry name" value="HEMOGLOBIN AND HEMOGLOBIN-HAPTOGLOBIN-BINDING PROTEIN 1-RELATED"/>
    <property type="match status" value="1"/>
</dbReference>
<evidence type="ECO:0000256" key="13">
    <source>
        <dbReference type="SAM" id="SignalP"/>
    </source>
</evidence>
<dbReference type="Gene3D" id="2.170.130.10">
    <property type="entry name" value="TonB-dependent receptor, plug domain"/>
    <property type="match status" value="1"/>
</dbReference>
<keyword evidence="3 11" id="KW-0813">Transport</keyword>
<feature type="signal peptide" evidence="13">
    <location>
        <begin position="1"/>
        <end position="23"/>
    </location>
</feature>
<keyword evidence="4 11" id="KW-1134">Transmembrane beta strand</keyword>
<dbReference type="InterPro" id="IPR039426">
    <property type="entry name" value="TonB-dep_rcpt-like"/>
</dbReference>
<accession>A0ABY5GUF4</accession>
<keyword evidence="17" id="KW-1185">Reference proteome</keyword>
<evidence type="ECO:0000256" key="12">
    <source>
        <dbReference type="RuleBase" id="RU003357"/>
    </source>
</evidence>
<dbReference type="Pfam" id="PF07715">
    <property type="entry name" value="Plug"/>
    <property type="match status" value="1"/>
</dbReference>
<dbReference type="SUPFAM" id="SSF56935">
    <property type="entry name" value="Porins"/>
    <property type="match status" value="1"/>
</dbReference>
<evidence type="ECO:0000256" key="3">
    <source>
        <dbReference type="ARBA" id="ARBA00022448"/>
    </source>
</evidence>
<reference evidence="16" key="1">
    <citation type="submission" date="2021-04" db="EMBL/GenBank/DDBJ databases">
        <title>Oceanospirillales bacteria with DddD are important DMSP degraders in coastal seawater.</title>
        <authorList>
            <person name="Liu J."/>
        </authorList>
    </citation>
    <scope>NUCLEOTIDE SEQUENCE</scope>
    <source>
        <strain evidence="16">GY6</strain>
    </source>
</reference>
<protein>
    <submittedName>
        <fullName evidence="16">TonB-dependent receptor</fullName>
    </submittedName>
</protein>
<keyword evidence="8 11" id="KW-0472">Membrane</keyword>
<dbReference type="InterPro" id="IPR037066">
    <property type="entry name" value="Plug_dom_sf"/>
</dbReference>
<feature type="chain" id="PRO_5047154673" evidence="13">
    <location>
        <begin position="24"/>
        <end position="657"/>
    </location>
</feature>
<keyword evidence="5 11" id="KW-0812">Transmembrane</keyword>
<dbReference type="PROSITE" id="PS52016">
    <property type="entry name" value="TONB_DEPENDENT_REC_3"/>
    <property type="match status" value="1"/>
</dbReference>
<evidence type="ECO:0000256" key="8">
    <source>
        <dbReference type="ARBA" id="ARBA00023136"/>
    </source>
</evidence>
<dbReference type="InterPro" id="IPR000531">
    <property type="entry name" value="Beta-barrel_TonB"/>
</dbReference>
<comment type="similarity">
    <text evidence="2">Belongs to the TonB-dependent receptor family. Hemoglobin/haptoglobin binding protein subfamily.</text>
</comment>
<evidence type="ECO:0000259" key="15">
    <source>
        <dbReference type="Pfam" id="PF07715"/>
    </source>
</evidence>
<evidence type="ECO:0000256" key="7">
    <source>
        <dbReference type="ARBA" id="ARBA00023077"/>
    </source>
</evidence>
<gene>
    <name evidence="16" type="ORF">KDX31_18730</name>
</gene>
<evidence type="ECO:0000256" key="5">
    <source>
        <dbReference type="ARBA" id="ARBA00022692"/>
    </source>
</evidence>
<name>A0ABY5GUF4_9GAMM</name>
<evidence type="ECO:0000313" key="17">
    <source>
        <dbReference type="Proteomes" id="UP001059950"/>
    </source>
</evidence>
<evidence type="ECO:0000256" key="4">
    <source>
        <dbReference type="ARBA" id="ARBA00022452"/>
    </source>
</evidence>
<feature type="domain" description="TonB-dependent receptor-like beta-barrel" evidence="14">
    <location>
        <begin position="243"/>
        <end position="621"/>
    </location>
</feature>
<evidence type="ECO:0000256" key="2">
    <source>
        <dbReference type="ARBA" id="ARBA00008143"/>
    </source>
</evidence>
<comment type="subcellular location">
    <subcellularLocation>
        <location evidence="1 11">Cell outer membrane</location>
        <topology evidence="1 11">Multi-pass membrane protein</topology>
    </subcellularLocation>
</comment>
<dbReference type="PANTHER" id="PTHR30069">
    <property type="entry name" value="TONB-DEPENDENT OUTER MEMBRANE RECEPTOR"/>
    <property type="match status" value="1"/>
</dbReference>
<evidence type="ECO:0000256" key="9">
    <source>
        <dbReference type="ARBA" id="ARBA00023170"/>
    </source>
</evidence>
<evidence type="ECO:0000256" key="10">
    <source>
        <dbReference type="ARBA" id="ARBA00023237"/>
    </source>
</evidence>
<keyword evidence="7 12" id="KW-0798">TonB box</keyword>
<organism evidence="16 17">
    <name type="scientific">Amphritea atlantica</name>
    <dbReference type="NCBI Taxonomy" id="355243"/>
    <lineage>
        <taxon>Bacteria</taxon>
        <taxon>Pseudomonadati</taxon>
        <taxon>Pseudomonadota</taxon>
        <taxon>Gammaproteobacteria</taxon>
        <taxon>Oceanospirillales</taxon>
        <taxon>Oceanospirillaceae</taxon>
        <taxon>Amphritea</taxon>
    </lineage>
</organism>
<keyword evidence="10 11" id="KW-0998">Cell outer membrane</keyword>